<dbReference type="InterPro" id="IPR016181">
    <property type="entry name" value="Acyl_CoA_acyltransferase"/>
</dbReference>
<evidence type="ECO:0000256" key="2">
    <source>
        <dbReference type="ARBA" id="ARBA00023315"/>
    </source>
</evidence>
<dbReference type="SUPFAM" id="SSF55729">
    <property type="entry name" value="Acyl-CoA N-acyltransferases (Nat)"/>
    <property type="match status" value="1"/>
</dbReference>
<comment type="caution">
    <text evidence="4">The sequence shown here is derived from an EMBL/GenBank/DDBJ whole genome shotgun (WGS) entry which is preliminary data.</text>
</comment>
<evidence type="ECO:0000259" key="3">
    <source>
        <dbReference type="PROSITE" id="PS51186"/>
    </source>
</evidence>
<dbReference type="CDD" id="cd04301">
    <property type="entry name" value="NAT_SF"/>
    <property type="match status" value="1"/>
</dbReference>
<keyword evidence="5" id="KW-1185">Reference proteome</keyword>
<dbReference type="PROSITE" id="PS51186">
    <property type="entry name" value="GNAT"/>
    <property type="match status" value="1"/>
</dbReference>
<reference evidence="5" key="1">
    <citation type="journal article" date="2019" name="Int. J. Syst. Evol. Microbiol.">
        <title>The Global Catalogue of Microorganisms (GCM) 10K type strain sequencing project: providing services to taxonomists for standard genome sequencing and annotation.</title>
        <authorList>
            <consortium name="The Broad Institute Genomics Platform"/>
            <consortium name="The Broad Institute Genome Sequencing Center for Infectious Disease"/>
            <person name="Wu L."/>
            <person name="Ma J."/>
        </authorList>
    </citation>
    <scope>NUCLEOTIDE SEQUENCE [LARGE SCALE GENOMIC DNA]</scope>
    <source>
        <strain evidence="5">JCM 15443</strain>
    </source>
</reference>
<proteinExistence type="predicted"/>
<dbReference type="EMBL" id="BMOM01000021">
    <property type="protein sequence ID" value="GGM15231.1"/>
    <property type="molecule type" value="Genomic_DNA"/>
</dbReference>
<evidence type="ECO:0000313" key="4">
    <source>
        <dbReference type="EMBL" id="GGM15231.1"/>
    </source>
</evidence>
<keyword evidence="1" id="KW-0808">Transferase</keyword>
<evidence type="ECO:0000313" key="5">
    <source>
        <dbReference type="Proteomes" id="UP000661918"/>
    </source>
</evidence>
<dbReference type="Proteomes" id="UP000661918">
    <property type="component" value="Unassembled WGS sequence"/>
</dbReference>
<evidence type="ECO:0000256" key="1">
    <source>
        <dbReference type="ARBA" id="ARBA00022679"/>
    </source>
</evidence>
<dbReference type="InterPro" id="IPR050832">
    <property type="entry name" value="Bact_Acetyltransf"/>
</dbReference>
<feature type="domain" description="N-acetyltransferase" evidence="3">
    <location>
        <begin position="11"/>
        <end position="194"/>
    </location>
</feature>
<protein>
    <submittedName>
        <fullName evidence="4">GNAT family N-acetyltransferase</fullName>
    </submittedName>
</protein>
<dbReference type="InterPro" id="IPR000182">
    <property type="entry name" value="GNAT_dom"/>
</dbReference>
<dbReference type="Pfam" id="PF00583">
    <property type="entry name" value="Acetyltransf_1"/>
    <property type="match status" value="1"/>
</dbReference>
<dbReference type="PANTHER" id="PTHR43877">
    <property type="entry name" value="AMINOALKYLPHOSPHONATE N-ACETYLTRANSFERASE-RELATED-RELATED"/>
    <property type="match status" value="1"/>
</dbReference>
<name>A0ABQ2GX46_9DEIO</name>
<dbReference type="Gene3D" id="3.40.630.30">
    <property type="match status" value="1"/>
</dbReference>
<accession>A0ABQ2GX46</accession>
<sequence length="194" mass="20511">MAYPGHVTAPVTVRSARPTDAAFAAPLIQATIGPVGLALTGAASDGEAEHILRGFFARSVHRLSFENTWIAECAGEALGVLVAYAGSDAPALDAAYRERRRSLGLPADVASEGQPGEWYVDTLAVSEAARGQGIGARLLHEAAAQARERGLGRLGLLVEQGSRAAALYRREGFRVAGERTLGGHRYRHMVRPVS</sequence>
<organism evidence="4 5">
    <name type="scientific">Deinococcus aerophilus</name>
    <dbReference type="NCBI Taxonomy" id="522488"/>
    <lineage>
        <taxon>Bacteria</taxon>
        <taxon>Thermotogati</taxon>
        <taxon>Deinococcota</taxon>
        <taxon>Deinococci</taxon>
        <taxon>Deinococcales</taxon>
        <taxon>Deinococcaceae</taxon>
        <taxon>Deinococcus</taxon>
    </lineage>
</organism>
<keyword evidence="2" id="KW-0012">Acyltransferase</keyword>
<gene>
    <name evidence="4" type="ORF">GCM10010841_24640</name>
</gene>